<dbReference type="AlphaFoldDB" id="A0AAU9Y1H7"/>
<dbReference type="EMBL" id="CALNXJ010000131">
    <property type="protein sequence ID" value="CAH3166258.1"/>
    <property type="molecule type" value="Genomic_DNA"/>
</dbReference>
<protein>
    <submittedName>
        <fullName evidence="2">Uncharacterized protein</fullName>
    </submittedName>
</protein>
<keyword evidence="1" id="KW-0472">Membrane</keyword>
<feature type="transmembrane region" description="Helical" evidence="1">
    <location>
        <begin position="26"/>
        <end position="46"/>
    </location>
</feature>
<organism evidence="2 3">
    <name type="scientific">Pocillopora meandrina</name>
    <dbReference type="NCBI Taxonomy" id="46732"/>
    <lineage>
        <taxon>Eukaryota</taxon>
        <taxon>Metazoa</taxon>
        <taxon>Cnidaria</taxon>
        <taxon>Anthozoa</taxon>
        <taxon>Hexacorallia</taxon>
        <taxon>Scleractinia</taxon>
        <taxon>Astrocoeniina</taxon>
        <taxon>Pocilloporidae</taxon>
        <taxon>Pocillopora</taxon>
    </lineage>
</organism>
<dbReference type="Proteomes" id="UP001159428">
    <property type="component" value="Unassembled WGS sequence"/>
</dbReference>
<sequence length="246" mass="28073">MQPNHLLAAMRDGASINEAGLHQVMFFFPNILIMFFFPNILSVICYSHTIDIVGKHFEFSVLDTFSRCWNTLFSLSPASRLLWRTRTGTAMQLHSKTRWWSKWEVLNQVMEFFGNVEPFLRENDNLSPVCRASLLEIFDDPATARDLDIELAAMIDAGKHFVQATYYLEGDGPLVFTCYEHLSALAHAIAIESYSNTEAKACQHAGRNMALYNQLVAQAKACINPGFRFYQQKFSVQFHNINCPCI</sequence>
<keyword evidence="3" id="KW-1185">Reference proteome</keyword>
<name>A0AAU9Y1H7_9CNID</name>
<proteinExistence type="predicted"/>
<gene>
    <name evidence="2" type="ORF">PMEA_00005228</name>
</gene>
<reference evidence="2 3" key="1">
    <citation type="submission" date="2022-05" db="EMBL/GenBank/DDBJ databases">
        <authorList>
            <consortium name="Genoscope - CEA"/>
            <person name="William W."/>
        </authorList>
    </citation>
    <scope>NUCLEOTIDE SEQUENCE [LARGE SCALE GENOMIC DNA]</scope>
</reference>
<accession>A0AAU9Y1H7</accession>
<evidence type="ECO:0000256" key="1">
    <source>
        <dbReference type="SAM" id="Phobius"/>
    </source>
</evidence>
<dbReference type="InterPro" id="IPR012337">
    <property type="entry name" value="RNaseH-like_sf"/>
</dbReference>
<keyword evidence="1" id="KW-1133">Transmembrane helix</keyword>
<comment type="caution">
    <text evidence="2">The sequence shown here is derived from an EMBL/GenBank/DDBJ whole genome shotgun (WGS) entry which is preliminary data.</text>
</comment>
<dbReference type="SUPFAM" id="SSF53098">
    <property type="entry name" value="Ribonuclease H-like"/>
    <property type="match status" value="1"/>
</dbReference>
<evidence type="ECO:0000313" key="3">
    <source>
        <dbReference type="Proteomes" id="UP001159428"/>
    </source>
</evidence>
<keyword evidence="1" id="KW-0812">Transmembrane</keyword>
<evidence type="ECO:0000313" key="2">
    <source>
        <dbReference type="EMBL" id="CAH3166258.1"/>
    </source>
</evidence>